<accession>A0A059EZ26</accession>
<feature type="signal peptide" evidence="1">
    <location>
        <begin position="1"/>
        <end position="17"/>
    </location>
</feature>
<sequence>MILYTIFIWLFQTKCSANPNNSTLKLIMFHVKDIENYEKLVQMSRELLNLIDKNEGFFKTKNDYDNILAPLNEDSNEANNISLDKVFLIDMIFSISELEEVIRPIIDCLTLLMNEADFKCIISTFDLYLLQIKGIIEFYKNFYGKLDIILHNKNDYLFIARFLCRNYSLFKYHVALIKKANSNICNYTSMMCKCNCGCCKMIVEATSDTF</sequence>
<keyword evidence="3" id="KW-1185">Reference proteome</keyword>
<reference evidence="3" key="1">
    <citation type="submission" date="2013-02" db="EMBL/GenBank/DDBJ databases">
        <authorList>
            <consortium name="The Broad Institute Genome Sequencing Platform"/>
            <person name="Cuomo C."/>
            <person name="Becnel J."/>
            <person name="Sanscrainte N."/>
            <person name="Walker B."/>
            <person name="Young S.K."/>
            <person name="Zeng Q."/>
            <person name="Gargeya S."/>
            <person name="Fitzgerald M."/>
            <person name="Haas B."/>
            <person name="Abouelleil A."/>
            <person name="Alvarado L."/>
            <person name="Arachchi H.M."/>
            <person name="Berlin A.M."/>
            <person name="Chapman S.B."/>
            <person name="Dewar J."/>
            <person name="Goldberg J."/>
            <person name="Griggs A."/>
            <person name="Gujja S."/>
            <person name="Hansen M."/>
            <person name="Howarth C."/>
            <person name="Imamovic A."/>
            <person name="Larimer J."/>
            <person name="McCowan C."/>
            <person name="Murphy C."/>
            <person name="Neiman D."/>
            <person name="Pearson M."/>
            <person name="Priest M."/>
            <person name="Roberts A."/>
            <person name="Saif S."/>
            <person name="Shea T."/>
            <person name="Sisk P."/>
            <person name="Sykes S."/>
            <person name="Wortman J."/>
            <person name="Nusbaum C."/>
            <person name="Birren B."/>
        </authorList>
    </citation>
    <scope>NUCLEOTIDE SEQUENCE [LARGE SCALE GENOMIC DNA]</scope>
    <source>
        <strain evidence="3">PRA339</strain>
    </source>
</reference>
<protein>
    <submittedName>
        <fullName evidence="2">Uncharacterized protein</fullName>
    </submittedName>
</protein>
<feature type="chain" id="PRO_5001571784" evidence="1">
    <location>
        <begin position="18"/>
        <end position="210"/>
    </location>
</feature>
<dbReference type="AlphaFoldDB" id="A0A059EZ26"/>
<gene>
    <name evidence="2" type="ORF">H312_02615</name>
</gene>
<organism evidence="2 3">
    <name type="scientific">Anncaliia algerae PRA339</name>
    <dbReference type="NCBI Taxonomy" id="1288291"/>
    <lineage>
        <taxon>Eukaryota</taxon>
        <taxon>Fungi</taxon>
        <taxon>Fungi incertae sedis</taxon>
        <taxon>Microsporidia</taxon>
        <taxon>Tubulinosematoidea</taxon>
        <taxon>Tubulinosematidae</taxon>
        <taxon>Anncaliia</taxon>
    </lineage>
</organism>
<dbReference type="HOGENOM" id="CLU_1399317_0_0_1"/>
<dbReference type="VEuPathDB" id="MicrosporidiaDB:H312_02615"/>
<dbReference type="OrthoDB" id="10306381at2759"/>
<dbReference type="EMBL" id="KK365212">
    <property type="protein sequence ID" value="KCZ79994.1"/>
    <property type="molecule type" value="Genomic_DNA"/>
</dbReference>
<name>A0A059EZ26_9MICR</name>
<keyword evidence="1" id="KW-0732">Signal</keyword>
<evidence type="ECO:0000256" key="1">
    <source>
        <dbReference type="SAM" id="SignalP"/>
    </source>
</evidence>
<evidence type="ECO:0000313" key="2">
    <source>
        <dbReference type="EMBL" id="KCZ79994.1"/>
    </source>
</evidence>
<evidence type="ECO:0000313" key="3">
    <source>
        <dbReference type="Proteomes" id="UP000030655"/>
    </source>
</evidence>
<reference evidence="2 3" key="2">
    <citation type="submission" date="2014-03" db="EMBL/GenBank/DDBJ databases">
        <title>The Genome Sequence of Anncaliia algerae insect isolate PRA339.</title>
        <authorList>
            <consortium name="The Broad Institute Genome Sequencing Platform"/>
            <consortium name="The Broad Institute Genome Sequencing Center for Infectious Disease"/>
            <person name="Cuomo C."/>
            <person name="Becnel J."/>
            <person name="Sanscrainte N."/>
            <person name="Walker B."/>
            <person name="Young S.K."/>
            <person name="Zeng Q."/>
            <person name="Gargeya S."/>
            <person name="Fitzgerald M."/>
            <person name="Haas B."/>
            <person name="Abouelleil A."/>
            <person name="Alvarado L."/>
            <person name="Arachchi H.M."/>
            <person name="Berlin A.M."/>
            <person name="Chapman S.B."/>
            <person name="Dewar J."/>
            <person name="Goldberg J."/>
            <person name="Griggs A."/>
            <person name="Gujja S."/>
            <person name="Hansen M."/>
            <person name="Howarth C."/>
            <person name="Imamovic A."/>
            <person name="Larimer J."/>
            <person name="McCowan C."/>
            <person name="Murphy C."/>
            <person name="Neiman D."/>
            <person name="Pearson M."/>
            <person name="Priest M."/>
            <person name="Roberts A."/>
            <person name="Saif S."/>
            <person name="Shea T."/>
            <person name="Sisk P."/>
            <person name="Sykes S."/>
            <person name="Wortman J."/>
            <person name="Nusbaum C."/>
            <person name="Birren B."/>
        </authorList>
    </citation>
    <scope>NUCLEOTIDE SEQUENCE [LARGE SCALE GENOMIC DNA]</scope>
    <source>
        <strain evidence="2 3">PRA339</strain>
    </source>
</reference>
<proteinExistence type="predicted"/>
<dbReference type="Proteomes" id="UP000030655">
    <property type="component" value="Unassembled WGS sequence"/>
</dbReference>